<organism evidence="1">
    <name type="scientific">marine sediment metagenome</name>
    <dbReference type="NCBI Taxonomy" id="412755"/>
    <lineage>
        <taxon>unclassified sequences</taxon>
        <taxon>metagenomes</taxon>
        <taxon>ecological metagenomes</taxon>
    </lineage>
</organism>
<proteinExistence type="predicted"/>
<accession>A0A0F9BZ70</accession>
<protein>
    <submittedName>
        <fullName evidence="1">Uncharacterized protein</fullName>
    </submittedName>
</protein>
<comment type="caution">
    <text evidence="1">The sequence shown here is derived from an EMBL/GenBank/DDBJ whole genome shotgun (WGS) entry which is preliminary data.</text>
</comment>
<dbReference type="EMBL" id="LAZR01038558">
    <property type="protein sequence ID" value="KKL19242.1"/>
    <property type="molecule type" value="Genomic_DNA"/>
</dbReference>
<feature type="non-terminal residue" evidence="1">
    <location>
        <position position="50"/>
    </location>
</feature>
<name>A0A0F9BZ70_9ZZZZ</name>
<sequence>MSPSLAIISKTRMMAMLDKTIADVRSLHGMAVDKSARKNLRRALTSLENT</sequence>
<reference evidence="1" key="1">
    <citation type="journal article" date="2015" name="Nature">
        <title>Complex archaea that bridge the gap between prokaryotes and eukaryotes.</title>
        <authorList>
            <person name="Spang A."/>
            <person name="Saw J.H."/>
            <person name="Jorgensen S.L."/>
            <person name="Zaremba-Niedzwiedzka K."/>
            <person name="Martijn J."/>
            <person name="Lind A.E."/>
            <person name="van Eijk R."/>
            <person name="Schleper C."/>
            <person name="Guy L."/>
            <person name="Ettema T.J."/>
        </authorList>
    </citation>
    <scope>NUCLEOTIDE SEQUENCE</scope>
</reference>
<evidence type="ECO:0000313" key="1">
    <source>
        <dbReference type="EMBL" id="KKL19242.1"/>
    </source>
</evidence>
<dbReference type="AlphaFoldDB" id="A0A0F9BZ70"/>
<gene>
    <name evidence="1" type="ORF">LCGC14_2467410</name>
</gene>